<evidence type="ECO:0000313" key="2">
    <source>
        <dbReference type="Proteomes" id="UP001054945"/>
    </source>
</evidence>
<gene>
    <name evidence="1" type="ORF">CEXT_551651</name>
</gene>
<proteinExistence type="predicted"/>
<name>A0AAV4SWX1_CAEEX</name>
<comment type="caution">
    <text evidence="1">The sequence shown here is derived from an EMBL/GenBank/DDBJ whole genome shotgun (WGS) entry which is preliminary data.</text>
</comment>
<organism evidence="1 2">
    <name type="scientific">Caerostris extrusa</name>
    <name type="common">Bark spider</name>
    <name type="synonym">Caerostris bankana</name>
    <dbReference type="NCBI Taxonomy" id="172846"/>
    <lineage>
        <taxon>Eukaryota</taxon>
        <taxon>Metazoa</taxon>
        <taxon>Ecdysozoa</taxon>
        <taxon>Arthropoda</taxon>
        <taxon>Chelicerata</taxon>
        <taxon>Arachnida</taxon>
        <taxon>Araneae</taxon>
        <taxon>Araneomorphae</taxon>
        <taxon>Entelegynae</taxon>
        <taxon>Araneoidea</taxon>
        <taxon>Araneidae</taxon>
        <taxon>Caerostris</taxon>
    </lineage>
</organism>
<dbReference type="EMBL" id="BPLR01010173">
    <property type="protein sequence ID" value="GIY37479.1"/>
    <property type="molecule type" value="Genomic_DNA"/>
</dbReference>
<dbReference type="Proteomes" id="UP001054945">
    <property type="component" value="Unassembled WGS sequence"/>
</dbReference>
<sequence>MLQNGPKGHSFGRQWGNCIDAFPIFIALSWNHFEKEGKSARVNQKYPCYNTISKFNVGRCSNNWFFVVVRGNKRTSHCATLVLLCLLRLDY</sequence>
<reference evidence="1 2" key="1">
    <citation type="submission" date="2021-06" db="EMBL/GenBank/DDBJ databases">
        <title>Caerostris extrusa draft genome.</title>
        <authorList>
            <person name="Kono N."/>
            <person name="Arakawa K."/>
        </authorList>
    </citation>
    <scope>NUCLEOTIDE SEQUENCE [LARGE SCALE GENOMIC DNA]</scope>
</reference>
<evidence type="ECO:0000313" key="1">
    <source>
        <dbReference type="EMBL" id="GIY37479.1"/>
    </source>
</evidence>
<protein>
    <submittedName>
        <fullName evidence="1">Uncharacterized protein</fullName>
    </submittedName>
</protein>
<keyword evidence="2" id="KW-1185">Reference proteome</keyword>
<dbReference type="AlphaFoldDB" id="A0AAV4SWX1"/>
<accession>A0AAV4SWX1</accession>